<keyword evidence="2" id="KW-1185">Reference proteome</keyword>
<name>A0A822YCD7_NELNU</name>
<organism evidence="1 2">
    <name type="scientific">Nelumbo nucifera</name>
    <name type="common">Sacred lotus</name>
    <dbReference type="NCBI Taxonomy" id="4432"/>
    <lineage>
        <taxon>Eukaryota</taxon>
        <taxon>Viridiplantae</taxon>
        <taxon>Streptophyta</taxon>
        <taxon>Embryophyta</taxon>
        <taxon>Tracheophyta</taxon>
        <taxon>Spermatophyta</taxon>
        <taxon>Magnoliopsida</taxon>
        <taxon>Proteales</taxon>
        <taxon>Nelumbonaceae</taxon>
        <taxon>Nelumbo</taxon>
    </lineage>
</organism>
<dbReference type="Gene3D" id="3.40.50.300">
    <property type="entry name" value="P-loop containing nucleotide triphosphate hydrolases"/>
    <property type="match status" value="1"/>
</dbReference>
<dbReference type="Gene3D" id="1.10.8.60">
    <property type="match status" value="1"/>
</dbReference>
<comment type="caution">
    <text evidence="1">The sequence shown here is derived from an EMBL/GenBank/DDBJ whole genome shotgun (WGS) entry which is preliminary data.</text>
</comment>
<dbReference type="EMBL" id="DUZY01000002">
    <property type="protein sequence ID" value="DAD29181.1"/>
    <property type="molecule type" value="Genomic_DNA"/>
</dbReference>
<gene>
    <name evidence="1" type="ORF">HUJ06_030649</name>
</gene>
<accession>A0A822YCD7</accession>
<protein>
    <submittedName>
        <fullName evidence="1">Uncharacterized protein</fullName>
    </submittedName>
</protein>
<reference evidence="1 2" key="1">
    <citation type="journal article" date="2020" name="Mol. Biol. Evol.">
        <title>Distinct Expression and Methylation Patterns for Genes with Different Fates following a Single Whole-Genome Duplication in Flowering Plants.</title>
        <authorList>
            <person name="Shi T."/>
            <person name="Rahmani R.S."/>
            <person name="Gugger P.F."/>
            <person name="Wang M."/>
            <person name="Li H."/>
            <person name="Zhang Y."/>
            <person name="Li Z."/>
            <person name="Wang Q."/>
            <person name="Van de Peer Y."/>
            <person name="Marchal K."/>
            <person name="Chen J."/>
        </authorList>
    </citation>
    <scope>NUCLEOTIDE SEQUENCE [LARGE SCALE GENOMIC DNA]</scope>
    <source>
        <tissue evidence="1">Leaf</tissue>
    </source>
</reference>
<dbReference type="AlphaFoldDB" id="A0A822YCD7"/>
<proteinExistence type="predicted"/>
<dbReference type="InterPro" id="IPR027417">
    <property type="entry name" value="P-loop_NTPase"/>
</dbReference>
<dbReference type="Proteomes" id="UP000607653">
    <property type="component" value="Unassembled WGS sequence"/>
</dbReference>
<sequence>MVIGLSLFIVLHGKSVHHQGKKFIHHGFISSPGISLMLLVPTLHIWIRICSLADLATSHQSCQCSRKLGLKPFGTLAKSSIRRRLEKRIYIPLPKFERRKELIRINLRTVENLLGVMFGNQRTLLTISLLTELMSINMLSYHKKRI</sequence>
<evidence type="ECO:0000313" key="1">
    <source>
        <dbReference type="EMBL" id="DAD29181.1"/>
    </source>
</evidence>
<evidence type="ECO:0000313" key="2">
    <source>
        <dbReference type="Proteomes" id="UP000607653"/>
    </source>
</evidence>